<dbReference type="InterPro" id="IPR026579">
    <property type="entry name" value="FtsQ"/>
</dbReference>
<dbReference type="Pfam" id="PF08478">
    <property type="entry name" value="POTRA_1"/>
    <property type="match status" value="1"/>
</dbReference>
<organism evidence="12 13">
    <name type="scientific">Porticoccus litoralis</name>
    <dbReference type="NCBI Taxonomy" id="434086"/>
    <lineage>
        <taxon>Bacteria</taxon>
        <taxon>Pseudomonadati</taxon>
        <taxon>Pseudomonadota</taxon>
        <taxon>Gammaproteobacteria</taxon>
        <taxon>Cellvibrionales</taxon>
        <taxon>Porticoccaceae</taxon>
        <taxon>Porticoccus</taxon>
    </lineage>
</organism>
<dbReference type="RefSeq" id="WP_305169546.1">
    <property type="nucleotide sequence ID" value="NZ_JAUUUU010000001.1"/>
</dbReference>
<evidence type="ECO:0000313" key="13">
    <source>
        <dbReference type="Proteomes" id="UP001178354"/>
    </source>
</evidence>
<keyword evidence="10" id="KW-0175">Coiled coil</keyword>
<dbReference type="PANTHER" id="PTHR35851">
    <property type="entry name" value="CELL DIVISION PROTEIN FTSQ"/>
    <property type="match status" value="1"/>
</dbReference>
<keyword evidence="2 9" id="KW-1003">Cell membrane</keyword>
<feature type="coiled-coil region" evidence="10">
    <location>
        <begin position="214"/>
        <end position="241"/>
    </location>
</feature>
<evidence type="ECO:0000256" key="2">
    <source>
        <dbReference type="ARBA" id="ARBA00022475"/>
    </source>
</evidence>
<dbReference type="Gene3D" id="3.40.50.11690">
    <property type="entry name" value="Cell division protein FtsQ/DivIB"/>
    <property type="match status" value="1"/>
</dbReference>
<comment type="function">
    <text evidence="9">Essential cell division protein. May link together the upstream cell division proteins, which are predominantly cytoplasmic, with the downstream cell division proteins, which are predominantly periplasmic. May control correct divisome assembly.</text>
</comment>
<keyword evidence="4 9" id="KW-0132">Cell division</keyword>
<dbReference type="Gene3D" id="3.10.20.310">
    <property type="entry name" value="membrane protein fhac"/>
    <property type="match status" value="1"/>
</dbReference>
<evidence type="ECO:0000256" key="7">
    <source>
        <dbReference type="ARBA" id="ARBA00023136"/>
    </source>
</evidence>
<evidence type="ECO:0000256" key="8">
    <source>
        <dbReference type="ARBA" id="ARBA00023306"/>
    </source>
</evidence>
<evidence type="ECO:0000256" key="1">
    <source>
        <dbReference type="ARBA" id="ARBA00004370"/>
    </source>
</evidence>
<evidence type="ECO:0000256" key="3">
    <source>
        <dbReference type="ARBA" id="ARBA00022519"/>
    </source>
</evidence>
<keyword evidence="6 9" id="KW-1133">Transmembrane helix</keyword>
<dbReference type="GO" id="GO:0032153">
    <property type="term" value="C:cell division site"/>
    <property type="evidence" value="ECO:0007669"/>
    <property type="project" value="UniProtKB-UniRule"/>
</dbReference>
<keyword evidence="3 9" id="KW-0997">Cell inner membrane</keyword>
<dbReference type="InterPro" id="IPR013685">
    <property type="entry name" value="POTRA_FtsQ_type"/>
</dbReference>
<name>A0AAW8B2P7_9GAMM</name>
<dbReference type="InterPro" id="IPR045335">
    <property type="entry name" value="FtsQ_C_sf"/>
</dbReference>
<feature type="transmembrane region" description="Helical" evidence="9">
    <location>
        <begin position="25"/>
        <end position="46"/>
    </location>
</feature>
<evidence type="ECO:0000256" key="4">
    <source>
        <dbReference type="ARBA" id="ARBA00022618"/>
    </source>
</evidence>
<evidence type="ECO:0000259" key="11">
    <source>
        <dbReference type="PROSITE" id="PS51779"/>
    </source>
</evidence>
<comment type="subunit">
    <text evidence="9">Part of a complex composed of FtsB, FtsL and FtsQ.</text>
</comment>
<dbReference type="InterPro" id="IPR005548">
    <property type="entry name" value="Cell_div_FtsQ/DivIB_C"/>
</dbReference>
<comment type="caution">
    <text evidence="12">The sequence shown here is derived from an EMBL/GenBank/DDBJ whole genome shotgun (WGS) entry which is preliminary data.</text>
</comment>
<dbReference type="AlphaFoldDB" id="A0AAW8B2P7"/>
<comment type="subcellular location">
    <subcellularLocation>
        <location evidence="9">Cell inner membrane</location>
        <topology evidence="9">Single-pass type II membrane protein</topology>
    </subcellularLocation>
    <subcellularLocation>
        <location evidence="1">Membrane</location>
    </subcellularLocation>
    <text evidence="9">Localizes to the division septum.</text>
</comment>
<evidence type="ECO:0000256" key="10">
    <source>
        <dbReference type="SAM" id="Coils"/>
    </source>
</evidence>
<gene>
    <name evidence="9" type="primary">ftsQ</name>
    <name evidence="12" type="ORF">Q8A57_03525</name>
</gene>
<dbReference type="GO" id="GO:0043093">
    <property type="term" value="P:FtsZ-dependent cytokinesis"/>
    <property type="evidence" value="ECO:0007669"/>
    <property type="project" value="UniProtKB-UniRule"/>
</dbReference>
<evidence type="ECO:0000256" key="5">
    <source>
        <dbReference type="ARBA" id="ARBA00022692"/>
    </source>
</evidence>
<dbReference type="Proteomes" id="UP001178354">
    <property type="component" value="Unassembled WGS sequence"/>
</dbReference>
<dbReference type="EMBL" id="JAUUUU010000001">
    <property type="protein sequence ID" value="MDP1520031.1"/>
    <property type="molecule type" value="Genomic_DNA"/>
</dbReference>
<keyword evidence="5 9" id="KW-0812">Transmembrane</keyword>
<dbReference type="HAMAP" id="MF_00911">
    <property type="entry name" value="FtsQ_subfam"/>
    <property type="match status" value="1"/>
</dbReference>
<dbReference type="InterPro" id="IPR034746">
    <property type="entry name" value="POTRA"/>
</dbReference>
<dbReference type="PROSITE" id="PS51779">
    <property type="entry name" value="POTRA"/>
    <property type="match status" value="1"/>
</dbReference>
<evidence type="ECO:0000256" key="9">
    <source>
        <dbReference type="HAMAP-Rule" id="MF_00911"/>
    </source>
</evidence>
<protein>
    <recommendedName>
        <fullName evidence="9">Cell division protein FtsQ</fullName>
    </recommendedName>
</protein>
<feature type="domain" description="POTRA" evidence="11">
    <location>
        <begin position="55"/>
        <end position="124"/>
    </location>
</feature>
<evidence type="ECO:0000313" key="12">
    <source>
        <dbReference type="EMBL" id="MDP1520031.1"/>
    </source>
</evidence>
<keyword evidence="7 9" id="KW-0472">Membrane</keyword>
<dbReference type="PANTHER" id="PTHR35851:SF1">
    <property type="entry name" value="CELL DIVISION PROTEIN FTSQ"/>
    <property type="match status" value="1"/>
</dbReference>
<reference evidence="12" key="1">
    <citation type="journal article" date="2010" name="Int. J. Syst. Evol. Microbiol.">
        <title>Porticoccus litoralis gen. nov., sp. nov., a gammaproteobacterium isolated from the Yellow Sea.</title>
        <authorList>
            <person name="Oh H.M."/>
            <person name="Kim H."/>
            <person name="Kim K.M."/>
            <person name="Min G.S."/>
            <person name="Cho J.C."/>
        </authorList>
    </citation>
    <scope>NUCLEOTIDE SEQUENCE</scope>
    <source>
        <strain evidence="12">DSM 25064</strain>
    </source>
</reference>
<dbReference type="Pfam" id="PF03799">
    <property type="entry name" value="FtsQ_DivIB_C"/>
    <property type="match status" value="1"/>
</dbReference>
<dbReference type="GO" id="GO:0005886">
    <property type="term" value="C:plasma membrane"/>
    <property type="evidence" value="ECO:0007669"/>
    <property type="project" value="UniProtKB-SubCell"/>
</dbReference>
<comment type="similarity">
    <text evidence="9">Belongs to the FtsQ/DivIB family. FtsQ subfamily.</text>
</comment>
<evidence type="ECO:0000256" key="6">
    <source>
        <dbReference type="ARBA" id="ARBA00022989"/>
    </source>
</evidence>
<reference evidence="12" key="2">
    <citation type="submission" date="2023-08" db="EMBL/GenBank/DDBJ databases">
        <authorList>
            <person name="Luo J."/>
        </authorList>
    </citation>
    <scope>NUCLEOTIDE SEQUENCE</scope>
    <source>
        <strain evidence="12">DSM 25064</strain>
    </source>
</reference>
<keyword evidence="13" id="KW-1185">Reference proteome</keyword>
<accession>A0AAW8B2P7</accession>
<sequence length="275" mass="31478">MIANRQHTGAMRQETRPALRERLYWLPRVVSLMLLVGALLGAGWGVEKLYERLNVAIGVIAVKGEFAQVDQAEIQRLVEPLVSGGFLSLDLQAIRRELELHPWVHQARVSRRWPDGLVITVTEEVPIARWGDTGFLNVRGERRDIGDNSSLAFLPKLQGGDQSERHLMKSYREMVQLLQHSGLRIATLKRDDRGAWWLRLDNDLELVIGRDQVMEKMRRFLEVWEQELKQKAEQIARVDIRYDNGVAVQWLEEQGNISGWAEQKLTSISGSTGKV</sequence>
<proteinExistence type="inferred from homology"/>
<dbReference type="GO" id="GO:0090529">
    <property type="term" value="P:cell septum assembly"/>
    <property type="evidence" value="ECO:0007669"/>
    <property type="project" value="InterPro"/>
</dbReference>
<keyword evidence="8 9" id="KW-0131">Cell cycle</keyword>